<dbReference type="Gramene" id="Bra032198.1">
    <property type="protein sequence ID" value="Bra032198.1-P"/>
    <property type="gene ID" value="Bra032198"/>
</dbReference>
<reference evidence="2 3" key="1">
    <citation type="journal article" date="2011" name="Nat. Genet.">
        <title>The genome of the mesopolyploid crop species Brassica rapa.</title>
        <authorList>
            <consortium name="Brassica rapa Genome Sequencing Project Consortium"/>
            <person name="Wang X."/>
            <person name="Wang H."/>
            <person name="Wang J."/>
            <person name="Sun R."/>
            <person name="Wu J."/>
            <person name="Liu S."/>
            <person name="Bai Y."/>
            <person name="Mun J.H."/>
            <person name="Bancroft I."/>
            <person name="Cheng F."/>
            <person name="Huang S."/>
            <person name="Li X."/>
            <person name="Hua W."/>
            <person name="Wang J."/>
            <person name="Wang X."/>
            <person name="Freeling M."/>
            <person name="Pires J.C."/>
            <person name="Paterson A.H."/>
            <person name="Chalhoub B."/>
            <person name="Wang B."/>
            <person name="Hayward A."/>
            <person name="Sharpe A.G."/>
            <person name="Park B.S."/>
            <person name="Weisshaar B."/>
            <person name="Liu B."/>
            <person name="Li B."/>
            <person name="Liu B."/>
            <person name="Tong C."/>
            <person name="Song C."/>
            <person name="Duran C."/>
            <person name="Peng C."/>
            <person name="Geng C."/>
            <person name="Koh C."/>
            <person name="Lin C."/>
            <person name="Edwards D."/>
            <person name="Mu D."/>
            <person name="Shen D."/>
            <person name="Soumpourou E."/>
            <person name="Li F."/>
            <person name="Fraser F."/>
            <person name="Conant G."/>
            <person name="Lassalle G."/>
            <person name="King G.J."/>
            <person name="Bonnema G."/>
            <person name="Tang H."/>
            <person name="Wang H."/>
            <person name="Belcram H."/>
            <person name="Zhou H."/>
            <person name="Hirakawa H."/>
            <person name="Abe H."/>
            <person name="Guo H."/>
            <person name="Wang H."/>
            <person name="Jin H."/>
            <person name="Parkin I.A."/>
            <person name="Batley J."/>
            <person name="Kim J.S."/>
            <person name="Just J."/>
            <person name="Li J."/>
            <person name="Xu J."/>
            <person name="Deng J."/>
            <person name="Kim J.A."/>
            <person name="Li J."/>
            <person name="Yu J."/>
            <person name="Meng J."/>
            <person name="Wang J."/>
            <person name="Min J."/>
            <person name="Poulain J."/>
            <person name="Wang J."/>
            <person name="Hatakeyama K."/>
            <person name="Wu K."/>
            <person name="Wang L."/>
            <person name="Fang L."/>
            <person name="Trick M."/>
            <person name="Links M.G."/>
            <person name="Zhao M."/>
            <person name="Jin M."/>
            <person name="Ramchiary N."/>
            <person name="Drou N."/>
            <person name="Berkman P.J."/>
            <person name="Cai Q."/>
            <person name="Huang Q."/>
            <person name="Li R."/>
            <person name="Tabata S."/>
            <person name="Cheng S."/>
            <person name="Zhang S."/>
            <person name="Zhang S."/>
            <person name="Huang S."/>
            <person name="Sato S."/>
            <person name="Sun S."/>
            <person name="Kwon S.J."/>
            <person name="Choi S.R."/>
            <person name="Lee T.H."/>
            <person name="Fan W."/>
            <person name="Zhao X."/>
            <person name="Tan X."/>
            <person name="Xu X."/>
            <person name="Wang Y."/>
            <person name="Qiu Y."/>
            <person name="Yin Y."/>
            <person name="Li Y."/>
            <person name="Du Y."/>
            <person name="Liao Y."/>
            <person name="Lim Y."/>
            <person name="Narusaka Y."/>
            <person name="Wang Y."/>
            <person name="Wang Z."/>
            <person name="Li Z."/>
            <person name="Wang Z."/>
            <person name="Xiong Z."/>
            <person name="Zhang Z."/>
        </authorList>
    </citation>
    <scope>NUCLEOTIDE SEQUENCE [LARGE SCALE GENOMIC DNA]</scope>
    <source>
        <strain evidence="2 3">cv. Chiifu-401-42</strain>
    </source>
</reference>
<evidence type="ECO:0000313" key="2">
    <source>
        <dbReference type="EnsemblPlants" id="Bra032198.1-P"/>
    </source>
</evidence>
<feature type="compositionally biased region" description="Basic and acidic residues" evidence="1">
    <location>
        <begin position="53"/>
        <end position="71"/>
    </location>
</feature>
<reference evidence="2" key="3">
    <citation type="submission" date="2023-03" db="UniProtKB">
        <authorList>
            <consortium name="EnsemblPlants"/>
        </authorList>
    </citation>
    <scope>IDENTIFICATION</scope>
    <source>
        <strain evidence="2">cv. Chiifu-401-42</strain>
    </source>
</reference>
<evidence type="ECO:0000313" key="3">
    <source>
        <dbReference type="Proteomes" id="UP000011750"/>
    </source>
</evidence>
<organism evidence="2 3">
    <name type="scientific">Brassica campestris</name>
    <name type="common">Field mustard</name>
    <dbReference type="NCBI Taxonomy" id="3711"/>
    <lineage>
        <taxon>Eukaryota</taxon>
        <taxon>Viridiplantae</taxon>
        <taxon>Streptophyta</taxon>
        <taxon>Embryophyta</taxon>
        <taxon>Tracheophyta</taxon>
        <taxon>Spermatophyta</taxon>
        <taxon>Magnoliopsida</taxon>
        <taxon>eudicotyledons</taxon>
        <taxon>Gunneridae</taxon>
        <taxon>Pentapetalae</taxon>
        <taxon>rosids</taxon>
        <taxon>malvids</taxon>
        <taxon>Brassicales</taxon>
        <taxon>Brassicaceae</taxon>
        <taxon>Brassiceae</taxon>
        <taxon>Brassica</taxon>
    </lineage>
</organism>
<proteinExistence type="predicted"/>
<feature type="region of interest" description="Disordered" evidence="1">
    <location>
        <begin position="1"/>
        <end position="91"/>
    </location>
</feature>
<dbReference type="Proteomes" id="UP000011750">
    <property type="component" value="Chromosome A05"/>
</dbReference>
<sequence>MGRENSVDQSVDQSVEPDQHEDQGVPNISTEVHSSDCTGQTDPAVYRIYPRTSRMELRLNPRPDDRTDRTGARLVRPSQKSKTDSRAKLSLGHEESVHSHFWILKLLDDLDRSWIHSVREGHPADRTVRPACILPLTALDTASSDEPGQ</sequence>
<dbReference type="HOGENOM" id="CLU_043604_3_0_1"/>
<keyword evidence="3" id="KW-1185">Reference proteome</keyword>
<evidence type="ECO:0000256" key="1">
    <source>
        <dbReference type="SAM" id="MobiDB-lite"/>
    </source>
</evidence>
<protein>
    <submittedName>
        <fullName evidence="2">Uncharacterized protein</fullName>
    </submittedName>
</protein>
<feature type="compositionally biased region" description="Basic and acidic residues" evidence="1">
    <location>
        <begin position="81"/>
        <end position="91"/>
    </location>
</feature>
<reference evidence="2 3" key="2">
    <citation type="journal article" date="2018" name="Hortic Res">
        <title>Improved Brassica rapa reference genome by single-molecule sequencing and chromosome conformation capture technologies.</title>
        <authorList>
            <person name="Zhang L."/>
            <person name="Cai X."/>
            <person name="Wu J."/>
            <person name="Liu M."/>
            <person name="Grob S."/>
            <person name="Cheng F."/>
            <person name="Liang J."/>
            <person name="Cai C."/>
            <person name="Liu Z."/>
            <person name="Liu B."/>
            <person name="Wang F."/>
            <person name="Li S."/>
            <person name="Liu F."/>
            <person name="Li X."/>
            <person name="Cheng L."/>
            <person name="Yang W."/>
            <person name="Li M.H."/>
            <person name="Grossniklaus U."/>
            <person name="Zheng H."/>
            <person name="Wang X."/>
        </authorList>
    </citation>
    <scope>NUCLEOTIDE SEQUENCE [LARGE SCALE GENOMIC DNA]</scope>
    <source>
        <strain evidence="2 3">cv. Chiifu-401-42</strain>
    </source>
</reference>
<name>M4ETR6_BRACM</name>
<accession>M4ETR6</accession>
<feature type="compositionally biased region" description="Polar residues" evidence="1">
    <location>
        <begin position="26"/>
        <end position="41"/>
    </location>
</feature>
<dbReference type="EnsemblPlants" id="Bra032198.1">
    <property type="protein sequence ID" value="Bra032198.1-P"/>
    <property type="gene ID" value="Bra032198"/>
</dbReference>
<dbReference type="InParanoid" id="M4ETR6"/>
<dbReference type="AlphaFoldDB" id="M4ETR6"/>